<reference evidence="1" key="1">
    <citation type="submission" date="2022-07" db="EMBL/GenBank/DDBJ databases">
        <title>Phylogenomic reconstructions and comparative analyses of Kickxellomycotina fungi.</title>
        <authorList>
            <person name="Reynolds N.K."/>
            <person name="Stajich J.E."/>
            <person name="Barry K."/>
            <person name="Grigoriev I.V."/>
            <person name="Crous P."/>
            <person name="Smith M.E."/>
        </authorList>
    </citation>
    <scope>NUCLEOTIDE SEQUENCE</scope>
    <source>
        <strain evidence="1">Benny 63K</strain>
    </source>
</reference>
<proteinExistence type="predicted"/>
<organism evidence="1 2">
    <name type="scientific">Kickxella alabastrina</name>
    <dbReference type="NCBI Taxonomy" id="61397"/>
    <lineage>
        <taxon>Eukaryota</taxon>
        <taxon>Fungi</taxon>
        <taxon>Fungi incertae sedis</taxon>
        <taxon>Zoopagomycota</taxon>
        <taxon>Kickxellomycotina</taxon>
        <taxon>Kickxellomycetes</taxon>
        <taxon>Kickxellales</taxon>
        <taxon>Kickxellaceae</taxon>
        <taxon>Kickxella</taxon>
    </lineage>
</organism>
<gene>
    <name evidence="1" type="ORF">LPJ66_002419</name>
</gene>
<sequence length="329" mass="34955">MRVLYVSPNIREILHYEPNEVLGLPSVFFINNCKTDDFIEHFGRIINRNIQVTNMVVDARDGTPVYLRVLHFTCDALEFSVALRYPDLAALPSIVAQPAAAAAAAEAEAAKKEAKEEAEAVARGRELDARLVEKTPTQQYSGSGIGMRTNAVGAYARQQACLVLERYEAFIDGSGGSSPMGARIVFASNSFGRTLNMDSSDIQGRAFLELVDPEDVVRAARFLDCVGRSISVESENLRFVDGDAGGSVLVEVLAAGSHDGAILLCQTDAAMCGRHAAAAAAAAAASGTAAAAINEVGAEFEDSVSLGDIISSEPETSDVSDRWQPLPLT</sequence>
<evidence type="ECO:0000313" key="1">
    <source>
        <dbReference type="EMBL" id="KAJ1898975.1"/>
    </source>
</evidence>
<name>A0ACC1IQK4_9FUNG</name>
<dbReference type="EMBL" id="JANBPG010000193">
    <property type="protein sequence ID" value="KAJ1898975.1"/>
    <property type="molecule type" value="Genomic_DNA"/>
</dbReference>
<comment type="caution">
    <text evidence="1">The sequence shown here is derived from an EMBL/GenBank/DDBJ whole genome shotgun (WGS) entry which is preliminary data.</text>
</comment>
<protein>
    <submittedName>
        <fullName evidence="1">Uncharacterized protein</fullName>
    </submittedName>
</protein>
<keyword evidence="2" id="KW-1185">Reference proteome</keyword>
<accession>A0ACC1IQK4</accession>
<dbReference type="Proteomes" id="UP001150581">
    <property type="component" value="Unassembled WGS sequence"/>
</dbReference>
<evidence type="ECO:0000313" key="2">
    <source>
        <dbReference type="Proteomes" id="UP001150581"/>
    </source>
</evidence>